<protein>
    <recommendedName>
        <fullName evidence="2">Membrane iron-sulfur containing protein FtrD-like domain-containing protein</fullName>
    </recommendedName>
</protein>
<feature type="transmembrane region" description="Helical" evidence="1">
    <location>
        <begin position="21"/>
        <end position="39"/>
    </location>
</feature>
<keyword evidence="4" id="KW-1185">Reference proteome</keyword>
<comment type="caution">
    <text evidence="3">The sequence shown here is derived from an EMBL/GenBank/DDBJ whole genome shotgun (WGS) entry which is preliminary data.</text>
</comment>
<gene>
    <name evidence="3" type="ORF">CDQ84_05500</name>
</gene>
<dbReference type="OrthoDB" id="9792533at2"/>
<dbReference type="RefSeq" id="WP_103080730.1">
    <property type="nucleotide sequence ID" value="NZ_CP021850.1"/>
</dbReference>
<dbReference type="AlphaFoldDB" id="A0A2K2FFV4"/>
<dbReference type="InterPro" id="IPR018758">
    <property type="entry name" value="FtrD-like"/>
</dbReference>
<feature type="domain" description="Membrane iron-sulfur containing protein FtrD-like" evidence="2">
    <location>
        <begin position="67"/>
        <end position="168"/>
    </location>
</feature>
<evidence type="ECO:0000313" key="4">
    <source>
        <dbReference type="Proteomes" id="UP000236151"/>
    </source>
</evidence>
<keyword evidence="1" id="KW-0812">Transmembrane</keyword>
<reference evidence="4" key="1">
    <citation type="submission" date="2017-06" db="EMBL/GenBank/DDBJ databases">
        <title>Investigating the central metabolism of Clostridium thermosuccinogenes.</title>
        <authorList>
            <person name="Koendjbiharie J.G."/>
            <person name="Van Kranenburg R."/>
            <person name="Vriesendorp B."/>
        </authorList>
    </citation>
    <scope>NUCLEOTIDE SEQUENCE [LARGE SCALE GENOMIC DNA]</scope>
    <source>
        <strain evidence="4">DSM 5806</strain>
    </source>
</reference>
<keyword evidence="1" id="KW-1133">Transmembrane helix</keyword>
<evidence type="ECO:0000256" key="1">
    <source>
        <dbReference type="SAM" id="Phobius"/>
    </source>
</evidence>
<dbReference type="Proteomes" id="UP000236151">
    <property type="component" value="Unassembled WGS sequence"/>
</dbReference>
<keyword evidence="1" id="KW-0472">Membrane</keyword>
<dbReference type="KEGG" id="cthd:CDO33_09895"/>
<dbReference type="Pfam" id="PF10080">
    <property type="entry name" value="FtrD-like"/>
    <property type="match status" value="1"/>
</dbReference>
<name>A0A2K2FFV4_9CLOT</name>
<sequence length="173" mass="18779">MGKSSQQIKKAQAAQKSKRRIFTASGVAAILLIIAIIAIKANTGSKSNAVNSGGDLTILKSEVTEVAKFYPYKLGKTKMEVLAIKADDGTIRTAFNTCQVCYSSGRGYYKQEGKVLVCQNCGNRFQADQVEIIAGGCNPVPITEEYKTDDGTNIVIQAEIFEAAKDLFANWKR</sequence>
<dbReference type="EMBL" id="NIOJ01000009">
    <property type="protein sequence ID" value="PNU00539.1"/>
    <property type="molecule type" value="Genomic_DNA"/>
</dbReference>
<proteinExistence type="predicted"/>
<organism evidence="3 4">
    <name type="scientific">Clostridium thermosuccinogenes</name>
    <dbReference type="NCBI Taxonomy" id="84032"/>
    <lineage>
        <taxon>Bacteria</taxon>
        <taxon>Bacillati</taxon>
        <taxon>Bacillota</taxon>
        <taxon>Clostridia</taxon>
        <taxon>Eubacteriales</taxon>
        <taxon>Clostridiaceae</taxon>
        <taxon>Clostridium</taxon>
    </lineage>
</organism>
<evidence type="ECO:0000313" key="3">
    <source>
        <dbReference type="EMBL" id="PNU00539.1"/>
    </source>
</evidence>
<evidence type="ECO:0000259" key="2">
    <source>
        <dbReference type="Pfam" id="PF10080"/>
    </source>
</evidence>
<accession>A0A2K2FFV4</accession>